<keyword evidence="4 6" id="KW-0472">Membrane</keyword>
<organism evidence="8 9">
    <name type="scientific">Fragilariopsis cylindrus CCMP1102</name>
    <dbReference type="NCBI Taxonomy" id="635003"/>
    <lineage>
        <taxon>Eukaryota</taxon>
        <taxon>Sar</taxon>
        <taxon>Stramenopiles</taxon>
        <taxon>Ochrophyta</taxon>
        <taxon>Bacillariophyta</taxon>
        <taxon>Bacillariophyceae</taxon>
        <taxon>Bacillariophycidae</taxon>
        <taxon>Bacillariales</taxon>
        <taxon>Bacillariaceae</taxon>
        <taxon>Fragilariopsis</taxon>
    </lineage>
</organism>
<evidence type="ECO:0000313" key="9">
    <source>
        <dbReference type="Proteomes" id="UP000095751"/>
    </source>
</evidence>
<dbReference type="OrthoDB" id="418595at2759"/>
<evidence type="ECO:0000256" key="1">
    <source>
        <dbReference type="ARBA" id="ARBA00004141"/>
    </source>
</evidence>
<protein>
    <submittedName>
        <fullName evidence="8">Rhomboid-domain-containing protein</fullName>
    </submittedName>
</protein>
<feature type="transmembrane region" description="Helical" evidence="6">
    <location>
        <begin position="67"/>
        <end position="84"/>
    </location>
</feature>
<keyword evidence="2 6" id="KW-0812">Transmembrane</keyword>
<name>A0A1E7FBD6_9STRA</name>
<reference evidence="8 9" key="1">
    <citation type="submission" date="2016-09" db="EMBL/GenBank/DDBJ databases">
        <title>Extensive genetic diversity and differential bi-allelic expression allows diatom success in the polar Southern Ocean.</title>
        <authorList>
            <consortium name="DOE Joint Genome Institute"/>
            <person name="Mock T."/>
            <person name="Otillar R.P."/>
            <person name="Strauss J."/>
            <person name="Dupont C."/>
            <person name="Frickenhaus S."/>
            <person name="Maumus F."/>
            <person name="Mcmullan M."/>
            <person name="Sanges R."/>
            <person name="Schmutz J."/>
            <person name="Toseland A."/>
            <person name="Valas R."/>
            <person name="Veluchamy A."/>
            <person name="Ward B.J."/>
            <person name="Allen A."/>
            <person name="Barry K."/>
            <person name="Falciatore A."/>
            <person name="Ferrante M."/>
            <person name="Fortunato A.E."/>
            <person name="Gloeckner G."/>
            <person name="Gruber A."/>
            <person name="Hipkin R."/>
            <person name="Janech M."/>
            <person name="Kroth P."/>
            <person name="Leese F."/>
            <person name="Lindquist E."/>
            <person name="Lyon B.R."/>
            <person name="Martin J."/>
            <person name="Mayer C."/>
            <person name="Parker M."/>
            <person name="Quesneville H."/>
            <person name="Raymond J."/>
            <person name="Uhlig C."/>
            <person name="Valentin K.U."/>
            <person name="Worden A.Z."/>
            <person name="Armbrust E.V."/>
            <person name="Bowler C."/>
            <person name="Green B."/>
            <person name="Moulton V."/>
            <person name="Van Oosterhout C."/>
            <person name="Grigoriev I."/>
        </authorList>
    </citation>
    <scope>NUCLEOTIDE SEQUENCE [LARGE SCALE GENOMIC DNA]</scope>
    <source>
        <strain evidence="8 9">CCMP1102</strain>
    </source>
</reference>
<dbReference type="Pfam" id="PF01694">
    <property type="entry name" value="Rhomboid"/>
    <property type="match status" value="1"/>
</dbReference>
<feature type="compositionally biased region" description="Basic residues" evidence="5">
    <location>
        <begin position="1"/>
        <end position="16"/>
    </location>
</feature>
<evidence type="ECO:0000256" key="6">
    <source>
        <dbReference type="SAM" id="Phobius"/>
    </source>
</evidence>
<evidence type="ECO:0000313" key="8">
    <source>
        <dbReference type="EMBL" id="OEU15459.1"/>
    </source>
</evidence>
<keyword evidence="9" id="KW-1185">Reference proteome</keyword>
<gene>
    <name evidence="8" type="ORF">FRACYDRAFT_187547</name>
</gene>
<keyword evidence="3 6" id="KW-1133">Transmembrane helix</keyword>
<dbReference type="InParanoid" id="A0A1E7FBD6"/>
<dbReference type="PANTHER" id="PTHR43731:SF26">
    <property type="entry name" value="RHOMBOID-LIKE PROTEIN 10, CHLOROPLASTIC"/>
    <property type="match status" value="1"/>
</dbReference>
<dbReference type="Gene3D" id="1.20.1540.10">
    <property type="entry name" value="Rhomboid-like"/>
    <property type="match status" value="1"/>
</dbReference>
<feature type="region of interest" description="Disordered" evidence="5">
    <location>
        <begin position="299"/>
        <end position="333"/>
    </location>
</feature>
<feature type="transmembrane region" description="Helical" evidence="6">
    <location>
        <begin position="167"/>
        <end position="186"/>
    </location>
</feature>
<dbReference type="SUPFAM" id="SSF144091">
    <property type="entry name" value="Rhomboid-like"/>
    <property type="match status" value="1"/>
</dbReference>
<dbReference type="AlphaFoldDB" id="A0A1E7FBD6"/>
<dbReference type="InterPro" id="IPR035952">
    <property type="entry name" value="Rhomboid-like_sf"/>
</dbReference>
<dbReference type="FunCoup" id="A0A1E7FBD6">
    <property type="interactions" value="1"/>
</dbReference>
<evidence type="ECO:0000259" key="7">
    <source>
        <dbReference type="Pfam" id="PF01694"/>
    </source>
</evidence>
<accession>A0A1E7FBD6</accession>
<evidence type="ECO:0000256" key="3">
    <source>
        <dbReference type="ARBA" id="ARBA00022989"/>
    </source>
</evidence>
<evidence type="ECO:0000256" key="5">
    <source>
        <dbReference type="SAM" id="MobiDB-lite"/>
    </source>
</evidence>
<feature type="region of interest" description="Disordered" evidence="5">
    <location>
        <begin position="1"/>
        <end position="27"/>
    </location>
</feature>
<dbReference type="PANTHER" id="PTHR43731">
    <property type="entry name" value="RHOMBOID PROTEASE"/>
    <property type="match status" value="1"/>
</dbReference>
<evidence type="ECO:0000256" key="4">
    <source>
        <dbReference type="ARBA" id="ARBA00023136"/>
    </source>
</evidence>
<dbReference type="InterPro" id="IPR022764">
    <property type="entry name" value="Peptidase_S54_rhomboid_dom"/>
</dbReference>
<comment type="subcellular location">
    <subcellularLocation>
        <location evidence="1">Membrane</location>
        <topology evidence="1">Multi-pass membrane protein</topology>
    </subcellularLocation>
</comment>
<feature type="transmembrane region" description="Helical" evidence="6">
    <location>
        <begin position="223"/>
        <end position="240"/>
    </location>
</feature>
<dbReference type="GO" id="GO:0016020">
    <property type="term" value="C:membrane"/>
    <property type="evidence" value="ECO:0007669"/>
    <property type="project" value="UniProtKB-SubCell"/>
</dbReference>
<dbReference type="KEGG" id="fcy:FRACYDRAFT_187547"/>
<dbReference type="Proteomes" id="UP000095751">
    <property type="component" value="Unassembled WGS sequence"/>
</dbReference>
<proteinExistence type="predicted"/>
<dbReference type="EMBL" id="KV784359">
    <property type="protein sequence ID" value="OEU15459.1"/>
    <property type="molecule type" value="Genomic_DNA"/>
</dbReference>
<sequence>MSPYGRRRRRRPRRRYQQQSRGPQHPTSATIYDYSSHFLDDKNWLTDKKIRIWDGQSSNRKPNQRSWVGRIVIANLFCYALQTFNPKVTMMGVKLSEKILNGQQLYRLVTPVFLHGGLYHLMSNMYSLNNVGPITEQCFGPGRFAISYLIAGASGNLLSAMKSPNPALGASGAVFGVMGSLLFFMNRNSWYVGSQGQEYSSAIGQTLLINLAMGFASPMVDNWGHIGGAIGGLVMAYYFGPRLYLAELPGGVGRVVVDKPIVRLPRSIESIPENASKRLSWMTRRMQIWQYTANLPNLPDKPWKSKQNQQQSIDYKRRQRMTPNQSIKPKIVE</sequence>
<evidence type="ECO:0000256" key="2">
    <source>
        <dbReference type="ARBA" id="ARBA00022692"/>
    </source>
</evidence>
<dbReference type="InterPro" id="IPR050925">
    <property type="entry name" value="Rhomboid_protease_S54"/>
</dbReference>
<feature type="domain" description="Peptidase S54 rhomboid" evidence="7">
    <location>
        <begin position="103"/>
        <end position="241"/>
    </location>
</feature>
<dbReference type="GO" id="GO:0004252">
    <property type="term" value="F:serine-type endopeptidase activity"/>
    <property type="evidence" value="ECO:0007669"/>
    <property type="project" value="InterPro"/>
</dbReference>